<dbReference type="SUPFAM" id="SSF63829">
    <property type="entry name" value="Calcium-dependent phosphotriesterase"/>
    <property type="match status" value="1"/>
</dbReference>
<reference evidence="4" key="1">
    <citation type="submission" date="2017-06" db="EMBL/GenBank/DDBJ databases">
        <title>Genome analysis of Fimbriiglobus ruber SP5, the first member of the order Planctomycetales with confirmed chitinolytic capability.</title>
        <authorList>
            <person name="Ravin N.V."/>
            <person name="Rakitin A.L."/>
            <person name="Ivanova A.A."/>
            <person name="Beletsky A.V."/>
            <person name="Kulichevskaya I.S."/>
            <person name="Mardanov A.V."/>
            <person name="Dedysh S.N."/>
        </authorList>
    </citation>
    <scope>NUCLEOTIDE SEQUENCE [LARGE SCALE GENOMIC DNA]</scope>
    <source>
        <strain evidence="4">SP5</strain>
    </source>
</reference>
<feature type="domain" description="SMP-30/Gluconolactonase/LRE-like region" evidence="2">
    <location>
        <begin position="62"/>
        <end position="169"/>
    </location>
</feature>
<evidence type="ECO:0000256" key="1">
    <source>
        <dbReference type="SAM" id="SignalP"/>
    </source>
</evidence>
<accession>A0A225DX36</accession>
<comment type="caution">
    <text evidence="3">The sequence shown here is derived from an EMBL/GenBank/DDBJ whole genome shotgun (WGS) entry which is preliminary data.</text>
</comment>
<dbReference type="EMBL" id="NIDE01000005">
    <property type="protein sequence ID" value="OWK41759.1"/>
    <property type="molecule type" value="Genomic_DNA"/>
</dbReference>
<dbReference type="Pfam" id="PF08450">
    <property type="entry name" value="SGL"/>
    <property type="match status" value="1"/>
</dbReference>
<dbReference type="InterPro" id="IPR013658">
    <property type="entry name" value="SGL"/>
</dbReference>
<dbReference type="Gene3D" id="2.120.10.30">
    <property type="entry name" value="TolB, C-terminal domain"/>
    <property type="match status" value="1"/>
</dbReference>
<name>A0A225DX36_9BACT</name>
<evidence type="ECO:0000259" key="2">
    <source>
        <dbReference type="Pfam" id="PF08450"/>
    </source>
</evidence>
<dbReference type="AlphaFoldDB" id="A0A225DX36"/>
<gene>
    <name evidence="3" type="ORF">FRUB_03837</name>
</gene>
<dbReference type="RefSeq" id="WP_088255012.1">
    <property type="nucleotide sequence ID" value="NZ_NIDE01000005.1"/>
</dbReference>
<sequence>MNRFVCVAAILLLAAPAAVAQDMPLTMFLIDGEGWTKAPAVVTPPAAAKVTPPSVVAKPTVAALNPAGTTWYVGSAEGRYVWAFQADKDGQINPASGDRYARLWVHKGQKDQPVSGLTFDTRGCIYAATPAGIQAFDPTGRLCGVIALPAPGQTGELTWTGDARDHLTVRVGDTWYVRKLKATGPK</sequence>
<evidence type="ECO:0000313" key="4">
    <source>
        <dbReference type="Proteomes" id="UP000214646"/>
    </source>
</evidence>
<dbReference type="OrthoDB" id="272794at2"/>
<proteinExistence type="predicted"/>
<feature type="chain" id="PRO_5012804710" description="SMP-30/Gluconolactonase/LRE-like region domain-containing protein" evidence="1">
    <location>
        <begin position="21"/>
        <end position="186"/>
    </location>
</feature>
<keyword evidence="4" id="KW-1185">Reference proteome</keyword>
<protein>
    <recommendedName>
        <fullName evidence="2">SMP-30/Gluconolactonase/LRE-like region domain-containing protein</fullName>
    </recommendedName>
</protein>
<dbReference type="InterPro" id="IPR011042">
    <property type="entry name" value="6-blade_b-propeller_TolB-like"/>
</dbReference>
<evidence type="ECO:0000313" key="3">
    <source>
        <dbReference type="EMBL" id="OWK41759.1"/>
    </source>
</evidence>
<feature type="signal peptide" evidence="1">
    <location>
        <begin position="1"/>
        <end position="20"/>
    </location>
</feature>
<dbReference type="Proteomes" id="UP000214646">
    <property type="component" value="Unassembled WGS sequence"/>
</dbReference>
<keyword evidence="1" id="KW-0732">Signal</keyword>
<organism evidence="3 4">
    <name type="scientific">Fimbriiglobus ruber</name>
    <dbReference type="NCBI Taxonomy" id="1908690"/>
    <lineage>
        <taxon>Bacteria</taxon>
        <taxon>Pseudomonadati</taxon>
        <taxon>Planctomycetota</taxon>
        <taxon>Planctomycetia</taxon>
        <taxon>Gemmatales</taxon>
        <taxon>Gemmataceae</taxon>
        <taxon>Fimbriiglobus</taxon>
    </lineage>
</organism>